<keyword evidence="3" id="KW-1185">Reference proteome</keyword>
<organism evidence="2 3">
    <name type="scientific">Mobiluncus porci</name>
    <dbReference type="NCBI Taxonomy" id="2652278"/>
    <lineage>
        <taxon>Bacteria</taxon>
        <taxon>Bacillati</taxon>
        <taxon>Actinomycetota</taxon>
        <taxon>Actinomycetes</taxon>
        <taxon>Actinomycetales</taxon>
        <taxon>Actinomycetaceae</taxon>
        <taxon>Mobiluncus</taxon>
    </lineage>
</organism>
<protein>
    <submittedName>
        <fullName evidence="2">Uncharacterized protein</fullName>
    </submittedName>
</protein>
<evidence type="ECO:0000256" key="1">
    <source>
        <dbReference type="SAM" id="MobiDB-lite"/>
    </source>
</evidence>
<accession>A0A7K0K323</accession>
<dbReference type="Pfam" id="PF20060">
    <property type="entry name" value="DUF6459"/>
    <property type="match status" value="1"/>
</dbReference>
<reference evidence="2 3" key="1">
    <citation type="submission" date="2019-08" db="EMBL/GenBank/DDBJ databases">
        <title>In-depth cultivation of the pig gut microbiome towards novel bacterial diversity and tailored functional studies.</title>
        <authorList>
            <person name="Wylensek D."/>
            <person name="Hitch T.C.A."/>
            <person name="Clavel T."/>
        </authorList>
    </citation>
    <scope>NUCLEOTIDE SEQUENCE [LARGE SCALE GENOMIC DNA]</scope>
    <source>
        <strain evidence="2 3">RF-GAM-744-WT-7</strain>
    </source>
</reference>
<dbReference type="InterPro" id="IPR045596">
    <property type="entry name" value="DUF6459"/>
</dbReference>
<dbReference type="EMBL" id="VUMY01000010">
    <property type="protein sequence ID" value="MST49891.1"/>
    <property type="molecule type" value="Genomic_DNA"/>
</dbReference>
<dbReference type="Proteomes" id="UP000442535">
    <property type="component" value="Unassembled WGS sequence"/>
</dbReference>
<feature type="compositionally biased region" description="Basic and acidic residues" evidence="1">
    <location>
        <begin position="32"/>
        <end position="44"/>
    </location>
</feature>
<dbReference type="AlphaFoldDB" id="A0A7K0K323"/>
<sequence length="188" mass="21662">MSADTLIYQPNYVKTRTSPEESFRYRTGSLPPREKVSLRPKDNRPQGQARRHRPAGTVSEMLRPVPLGESPLPDPRRWAAQIARCSLEAVEGERPLTQLNRWMSPRQYQLLEKRRDWFAKGRPPRVLRTRREEGKMKPIAILSARCRATADGAQEAIVVLHDGHRGRATSMRLESQEGRWVVTYLRLG</sequence>
<feature type="region of interest" description="Disordered" evidence="1">
    <location>
        <begin position="17"/>
        <end position="73"/>
    </location>
</feature>
<dbReference type="RefSeq" id="WP_154544986.1">
    <property type="nucleotide sequence ID" value="NZ_JAQYQY010000029.1"/>
</dbReference>
<comment type="caution">
    <text evidence="2">The sequence shown here is derived from an EMBL/GenBank/DDBJ whole genome shotgun (WGS) entry which is preliminary data.</text>
</comment>
<proteinExistence type="predicted"/>
<gene>
    <name evidence="2" type="ORF">FYJ63_06530</name>
</gene>
<name>A0A7K0K323_9ACTO</name>
<evidence type="ECO:0000313" key="2">
    <source>
        <dbReference type="EMBL" id="MST49891.1"/>
    </source>
</evidence>
<evidence type="ECO:0000313" key="3">
    <source>
        <dbReference type="Proteomes" id="UP000442535"/>
    </source>
</evidence>